<proteinExistence type="predicted"/>
<keyword evidence="2" id="KW-1133">Transmembrane helix</keyword>
<feature type="transmembrane region" description="Helical" evidence="2">
    <location>
        <begin position="273"/>
        <end position="289"/>
    </location>
</feature>
<organism evidence="3">
    <name type="scientific">Emiliania huxleyi</name>
    <name type="common">Coccolithophore</name>
    <name type="synonym">Pontosphaera huxleyi</name>
    <dbReference type="NCBI Taxonomy" id="2903"/>
    <lineage>
        <taxon>Eukaryota</taxon>
        <taxon>Haptista</taxon>
        <taxon>Haptophyta</taxon>
        <taxon>Prymnesiophyceae</taxon>
        <taxon>Isochrysidales</taxon>
        <taxon>Noelaerhabdaceae</taxon>
        <taxon>Emiliania</taxon>
    </lineage>
</organism>
<gene>
    <name evidence="3" type="ORF">EHUX00137_LOCUS46812</name>
</gene>
<feature type="compositionally biased region" description="Basic residues" evidence="1">
    <location>
        <begin position="291"/>
        <end position="302"/>
    </location>
</feature>
<feature type="transmembrane region" description="Helical" evidence="2">
    <location>
        <begin position="93"/>
        <end position="111"/>
    </location>
</feature>
<feature type="transmembrane region" description="Helical" evidence="2">
    <location>
        <begin position="189"/>
        <end position="208"/>
    </location>
</feature>
<dbReference type="AlphaFoldDB" id="A0A7S3X6Y0"/>
<evidence type="ECO:0000256" key="2">
    <source>
        <dbReference type="SAM" id="Phobius"/>
    </source>
</evidence>
<sequence length="317" mass="31871">MAGPIHGAGTFAVAIVARGSAAPTERPLDSRTETGTVASPPMDWCQLREVLYTVFSRSCWQAQNDTLHGLLQQHTANATAHESGLPASSSDGCALAATLLVGAGLFVLPLTPSSSSLTSVAVTTFAVLSGALAAVTWLRGGGDDFILNGEGLLEQSAGAQPSDPCLYGVGLITMSGALLGIMTSHVPELGFFVLGAALAGCVAQHLATEEQADRGAAAAAAVAGGLAFATLGPGAVAEALSLLGAAMLVGSALRAGELASHGSRSVLEAAGEGYFGALVLALIVARHGAERRRRNRTNKGRAGKGASQGRRPSASLH</sequence>
<keyword evidence="2" id="KW-0812">Transmembrane</keyword>
<evidence type="ECO:0000256" key="1">
    <source>
        <dbReference type="SAM" id="MobiDB-lite"/>
    </source>
</evidence>
<reference evidence="3" key="1">
    <citation type="submission" date="2021-01" db="EMBL/GenBank/DDBJ databases">
        <authorList>
            <person name="Corre E."/>
            <person name="Pelletier E."/>
            <person name="Niang G."/>
            <person name="Scheremetjew M."/>
            <person name="Finn R."/>
            <person name="Kale V."/>
            <person name="Holt S."/>
            <person name="Cochrane G."/>
            <person name="Meng A."/>
            <person name="Brown T."/>
            <person name="Cohen L."/>
        </authorList>
    </citation>
    <scope>NUCLEOTIDE SEQUENCE</scope>
    <source>
        <strain evidence="3">379</strain>
    </source>
</reference>
<dbReference type="EMBL" id="HBIR01060241">
    <property type="protein sequence ID" value="CAE0598578.1"/>
    <property type="molecule type" value="Transcribed_RNA"/>
</dbReference>
<keyword evidence="2" id="KW-0472">Membrane</keyword>
<accession>A0A7S3X6Y0</accession>
<protein>
    <submittedName>
        <fullName evidence="3">Uncharacterized protein</fullName>
    </submittedName>
</protein>
<evidence type="ECO:0000313" key="3">
    <source>
        <dbReference type="EMBL" id="CAE0598578.1"/>
    </source>
</evidence>
<feature type="transmembrane region" description="Helical" evidence="2">
    <location>
        <begin position="220"/>
        <end position="253"/>
    </location>
</feature>
<feature type="transmembrane region" description="Helical" evidence="2">
    <location>
        <begin position="117"/>
        <end position="138"/>
    </location>
</feature>
<feature type="region of interest" description="Disordered" evidence="1">
    <location>
        <begin position="291"/>
        <end position="317"/>
    </location>
</feature>
<name>A0A7S3X6Y0_EMIHU</name>